<keyword evidence="2" id="KW-1185">Reference proteome</keyword>
<reference evidence="1 2" key="1">
    <citation type="journal article" date="2023" name="Nucleic Acids Res.">
        <title>The hologenome of Daphnia magna reveals possible DNA methylation and microbiome-mediated evolution of the host genome.</title>
        <authorList>
            <person name="Chaturvedi A."/>
            <person name="Li X."/>
            <person name="Dhandapani V."/>
            <person name="Marshall H."/>
            <person name="Kissane S."/>
            <person name="Cuenca-Cambronero M."/>
            <person name="Asole G."/>
            <person name="Calvet F."/>
            <person name="Ruiz-Romero M."/>
            <person name="Marangio P."/>
            <person name="Guigo R."/>
            <person name="Rago D."/>
            <person name="Mirbahai L."/>
            <person name="Eastwood N."/>
            <person name="Colbourne J.K."/>
            <person name="Zhou J."/>
            <person name="Mallon E."/>
            <person name="Orsini L."/>
        </authorList>
    </citation>
    <scope>NUCLEOTIDE SEQUENCE [LARGE SCALE GENOMIC DNA]</scope>
    <source>
        <strain evidence="1">LRV0_1</strain>
    </source>
</reference>
<sequence>MKVGLDRDQVACDGWPGGEGGEFSNGDEENGLVVAQLVSLQIQHVTDSNEWNKISSPVDFKEKEQLVTDIKYTYFSLLLSSSSPSNSKRLRMH</sequence>
<accession>A0ABQ9YRJ1</accession>
<evidence type="ECO:0000313" key="1">
    <source>
        <dbReference type="EMBL" id="KAK4003244.1"/>
    </source>
</evidence>
<dbReference type="EMBL" id="JAOYFB010000001">
    <property type="protein sequence ID" value="KAK4003244.1"/>
    <property type="molecule type" value="Genomic_DNA"/>
</dbReference>
<protein>
    <submittedName>
        <fullName evidence="1">Uncharacterized protein</fullName>
    </submittedName>
</protein>
<evidence type="ECO:0000313" key="2">
    <source>
        <dbReference type="Proteomes" id="UP001234178"/>
    </source>
</evidence>
<organism evidence="1 2">
    <name type="scientific">Daphnia magna</name>
    <dbReference type="NCBI Taxonomy" id="35525"/>
    <lineage>
        <taxon>Eukaryota</taxon>
        <taxon>Metazoa</taxon>
        <taxon>Ecdysozoa</taxon>
        <taxon>Arthropoda</taxon>
        <taxon>Crustacea</taxon>
        <taxon>Branchiopoda</taxon>
        <taxon>Diplostraca</taxon>
        <taxon>Cladocera</taxon>
        <taxon>Anomopoda</taxon>
        <taxon>Daphniidae</taxon>
        <taxon>Daphnia</taxon>
    </lineage>
</organism>
<comment type="caution">
    <text evidence="1">The sequence shown here is derived from an EMBL/GenBank/DDBJ whole genome shotgun (WGS) entry which is preliminary data.</text>
</comment>
<name>A0ABQ9YRJ1_9CRUS</name>
<gene>
    <name evidence="1" type="ORF">OUZ56_005020</name>
</gene>
<dbReference type="Proteomes" id="UP001234178">
    <property type="component" value="Unassembled WGS sequence"/>
</dbReference>
<proteinExistence type="predicted"/>